<dbReference type="AlphaFoldDB" id="A0A914EJF8"/>
<proteinExistence type="predicted"/>
<evidence type="ECO:0000256" key="1">
    <source>
        <dbReference type="SAM" id="MobiDB-lite"/>
    </source>
</evidence>
<dbReference type="WBParaSite" id="ACRNAN_scaffold8336.g18631.t1">
    <property type="protein sequence ID" value="ACRNAN_scaffold8336.g18631.t1"/>
    <property type="gene ID" value="ACRNAN_scaffold8336.g18631"/>
</dbReference>
<feature type="region of interest" description="Disordered" evidence="1">
    <location>
        <begin position="176"/>
        <end position="216"/>
    </location>
</feature>
<evidence type="ECO:0000313" key="2">
    <source>
        <dbReference type="Proteomes" id="UP000887540"/>
    </source>
</evidence>
<accession>A0A914EJF8</accession>
<feature type="compositionally biased region" description="Polar residues" evidence="1">
    <location>
        <begin position="198"/>
        <end position="207"/>
    </location>
</feature>
<reference evidence="3" key="1">
    <citation type="submission" date="2022-11" db="UniProtKB">
        <authorList>
            <consortium name="WormBaseParasite"/>
        </authorList>
    </citation>
    <scope>IDENTIFICATION</scope>
</reference>
<dbReference type="Proteomes" id="UP000887540">
    <property type="component" value="Unplaced"/>
</dbReference>
<evidence type="ECO:0000313" key="3">
    <source>
        <dbReference type="WBParaSite" id="ACRNAN_scaffold8336.g18631.t1"/>
    </source>
</evidence>
<feature type="region of interest" description="Disordered" evidence="1">
    <location>
        <begin position="131"/>
        <end position="154"/>
    </location>
</feature>
<name>A0A914EJF8_9BILA</name>
<dbReference type="Gene3D" id="1.20.5.1890">
    <property type="match status" value="1"/>
</dbReference>
<protein>
    <submittedName>
        <fullName evidence="3">Uncharacterized protein</fullName>
    </submittedName>
</protein>
<dbReference type="Pfam" id="PF24664">
    <property type="entry name" value="Monjiviricetes_fusion"/>
    <property type="match status" value="1"/>
</dbReference>
<keyword evidence="2" id="KW-1185">Reference proteome</keyword>
<sequence>MDDLHERVQKAHESFYELSLDIEKMVRGSYPTPQFSEDNIKALVVKYFMRGLRPEIKIQVKRAFKGKNPDTIEEALQAAEEEEQLQGSCRPKDNDNREFLEATKSLTKTVDKLSDKVDNLQLSAAIQPSNGQDMVANLRPQPTAPPPYQNNFYSNQRSRYRSSNYNRLPRKFQSSMSYSDQGFRHPVSYSDQGPPMSYQPQEESTPNGRPYRGRGRGGYRMNAVSAANSEDSHRVVPPTPSLSVFRETLKNPNTEHYNRTSYAMLPEDCRVLIRDGIFESKQLKRVDESHWESPYEVPYYGFIWSNLCIEQIQYSVLRGELQTTTGENMHSDIDWDMKNCVFRDKYCITEGKTLKEMPNTKLQEVAMRAGGQMNNNINMKLNFGTFYVTQWAKRSFESTYRHICSAHNERIRLIQAWCQVDATVCMRIYLNRNDVTAERVGEVYKVTPCATVVSEKIKWDNKVEDKCYDYTPVFVKNVMLFIKPGTRELTPDASEIPCENHTVPIFQQSDGRWRSIEKKSARKCKTRRFIS</sequence>
<organism evidence="2 3">
    <name type="scientific">Acrobeloides nanus</name>
    <dbReference type="NCBI Taxonomy" id="290746"/>
    <lineage>
        <taxon>Eukaryota</taxon>
        <taxon>Metazoa</taxon>
        <taxon>Ecdysozoa</taxon>
        <taxon>Nematoda</taxon>
        <taxon>Chromadorea</taxon>
        <taxon>Rhabditida</taxon>
        <taxon>Tylenchina</taxon>
        <taxon>Cephalobomorpha</taxon>
        <taxon>Cephaloboidea</taxon>
        <taxon>Cephalobidae</taxon>
        <taxon>Acrobeloides</taxon>
    </lineage>
</organism>